<protein>
    <submittedName>
        <fullName evidence="1">Uncharacterized protein</fullName>
    </submittedName>
</protein>
<dbReference type="eggNOG" id="ENOG5032AI7">
    <property type="taxonomic scope" value="Bacteria"/>
</dbReference>
<keyword evidence="2" id="KW-1185">Reference proteome</keyword>
<proteinExistence type="predicted"/>
<dbReference type="RefSeq" id="WP_022860617.1">
    <property type="nucleotide sequence ID" value="NZ_JGZD01000009.1"/>
</dbReference>
<sequence>MSNESDQSRRHAFPQRRRIPPQVFDGSILLAIDRLTVPYHITTCFPSELTEADFHAAAMRSCQLACMSADVVRGRTVPPSVARVASRSCISRLRTMGMLLDIHMDECGEVRHEMRRYPVVPILVNGMLVSPTRFEMCVRLGIGRTTYWSSLVFRLTGSRWLCVLADFG</sequence>
<comment type="caution">
    <text evidence="1">The sequence shown here is derived from an EMBL/GenBank/DDBJ whole genome shotgun (WGS) entry which is preliminary data.</text>
</comment>
<evidence type="ECO:0000313" key="2">
    <source>
        <dbReference type="Proteomes" id="UP000029014"/>
    </source>
</evidence>
<dbReference type="STRING" id="1693.BMIN_0493"/>
<organism evidence="1 2">
    <name type="scientific">Bifidobacterium minimum</name>
    <dbReference type="NCBI Taxonomy" id="1693"/>
    <lineage>
        <taxon>Bacteria</taxon>
        <taxon>Bacillati</taxon>
        <taxon>Actinomycetota</taxon>
        <taxon>Actinomycetes</taxon>
        <taxon>Bifidobacteriales</taxon>
        <taxon>Bifidobacteriaceae</taxon>
        <taxon>Bifidobacterium</taxon>
    </lineage>
</organism>
<gene>
    <name evidence="1" type="ORF">BMIN_0493</name>
</gene>
<dbReference type="Proteomes" id="UP000029014">
    <property type="component" value="Unassembled WGS sequence"/>
</dbReference>
<accession>A0A087BNJ5</accession>
<evidence type="ECO:0000313" key="1">
    <source>
        <dbReference type="EMBL" id="KFI72595.1"/>
    </source>
</evidence>
<dbReference type="AlphaFoldDB" id="A0A087BNJ5"/>
<dbReference type="EMBL" id="JGZD01000009">
    <property type="protein sequence ID" value="KFI72595.1"/>
    <property type="molecule type" value="Genomic_DNA"/>
</dbReference>
<name>A0A087BNJ5_9BIFI</name>
<reference evidence="1 2" key="1">
    <citation type="submission" date="2014-03" db="EMBL/GenBank/DDBJ databases">
        <title>Genomics of Bifidobacteria.</title>
        <authorList>
            <person name="Ventura M."/>
            <person name="Milani C."/>
            <person name="Lugli G.A."/>
        </authorList>
    </citation>
    <scope>NUCLEOTIDE SEQUENCE [LARGE SCALE GENOMIC DNA]</scope>
    <source>
        <strain evidence="1 2">LMG 11592</strain>
    </source>
</reference>